<feature type="transmembrane region" description="Helical" evidence="1">
    <location>
        <begin position="24"/>
        <end position="48"/>
    </location>
</feature>
<dbReference type="PANTHER" id="PTHR37077:SF1">
    <property type="match status" value="1"/>
</dbReference>
<keyword evidence="1" id="KW-1133">Transmembrane helix</keyword>
<dbReference type="Proteomes" id="UP000289340">
    <property type="component" value="Chromosome 6"/>
</dbReference>
<evidence type="ECO:0000313" key="2">
    <source>
        <dbReference type="EMBL" id="RZC08619.1"/>
    </source>
</evidence>
<reference evidence="2 3" key="1">
    <citation type="submission" date="2018-09" db="EMBL/GenBank/DDBJ databases">
        <title>A high-quality reference genome of wild soybean provides a powerful tool to mine soybean genomes.</title>
        <authorList>
            <person name="Xie M."/>
            <person name="Chung C.Y.L."/>
            <person name="Li M.-W."/>
            <person name="Wong F.-L."/>
            <person name="Chan T.-F."/>
            <person name="Lam H.-M."/>
        </authorList>
    </citation>
    <scope>NUCLEOTIDE SEQUENCE [LARGE SCALE GENOMIC DNA]</scope>
    <source>
        <strain evidence="3">cv. W05</strain>
        <tissue evidence="2">Hypocotyl of etiolated seedlings</tissue>
    </source>
</reference>
<dbReference type="EMBL" id="QZWG01000006">
    <property type="protein sequence ID" value="RZC08619.1"/>
    <property type="molecule type" value="Genomic_DNA"/>
</dbReference>
<proteinExistence type="predicted"/>
<evidence type="ECO:0000313" key="3">
    <source>
        <dbReference type="Proteomes" id="UP000289340"/>
    </source>
</evidence>
<comment type="caution">
    <text evidence="2">The sequence shown here is derived from an EMBL/GenBank/DDBJ whole genome shotgun (WGS) entry which is preliminary data.</text>
</comment>
<organism evidence="2 3">
    <name type="scientific">Glycine soja</name>
    <name type="common">Wild soybean</name>
    <dbReference type="NCBI Taxonomy" id="3848"/>
    <lineage>
        <taxon>Eukaryota</taxon>
        <taxon>Viridiplantae</taxon>
        <taxon>Streptophyta</taxon>
        <taxon>Embryophyta</taxon>
        <taxon>Tracheophyta</taxon>
        <taxon>Spermatophyta</taxon>
        <taxon>Magnoliopsida</taxon>
        <taxon>eudicotyledons</taxon>
        <taxon>Gunneridae</taxon>
        <taxon>Pentapetalae</taxon>
        <taxon>rosids</taxon>
        <taxon>fabids</taxon>
        <taxon>Fabales</taxon>
        <taxon>Fabaceae</taxon>
        <taxon>Papilionoideae</taxon>
        <taxon>50 kb inversion clade</taxon>
        <taxon>NPAAA clade</taxon>
        <taxon>indigoferoid/millettioid clade</taxon>
        <taxon>Phaseoleae</taxon>
        <taxon>Glycine</taxon>
        <taxon>Glycine subgen. Soja</taxon>
    </lineage>
</organism>
<dbReference type="PANTHER" id="PTHR37077">
    <property type="match status" value="1"/>
</dbReference>
<dbReference type="AlphaFoldDB" id="A0A445KD26"/>
<accession>A0A445KD26</accession>
<protein>
    <submittedName>
        <fullName evidence="2">Uncharacterized protein</fullName>
    </submittedName>
</protein>
<sequence length="134" mass="14716">MVIQLICTINIVVVPREHFHDVTIVTIVLCDAVIILCVAVIVFVLFLVSMEATFSIWATAMATATRPSYMASMSKAMTPEIKKHACDKKDGVSYHYDPTACAEGDDYNGNINYVFAYMEGDDDDDGGYDYAPAA</sequence>
<evidence type="ECO:0000256" key="1">
    <source>
        <dbReference type="SAM" id="Phobius"/>
    </source>
</evidence>
<keyword evidence="3" id="KW-1185">Reference proteome</keyword>
<keyword evidence="1" id="KW-0472">Membrane</keyword>
<name>A0A445KD26_GLYSO</name>
<keyword evidence="1" id="KW-0812">Transmembrane</keyword>
<gene>
    <name evidence="2" type="ORF">D0Y65_015358</name>
</gene>